<dbReference type="InterPro" id="IPR051340">
    <property type="entry name" value="Haloalkane_dehalogenase"/>
</dbReference>
<evidence type="ECO:0000313" key="4">
    <source>
        <dbReference type="Proteomes" id="UP000283509"/>
    </source>
</evidence>
<dbReference type="PRINTS" id="PR00111">
    <property type="entry name" value="ABHYDROLASE"/>
</dbReference>
<comment type="caution">
    <text evidence="3">The sequence shown here is derived from an EMBL/GenBank/DDBJ whole genome shotgun (WGS) entry which is preliminary data.</text>
</comment>
<feature type="domain" description="AB hydrolase-1" evidence="2">
    <location>
        <begin position="100"/>
        <end position="340"/>
    </location>
</feature>
<dbReference type="SUPFAM" id="SSF53474">
    <property type="entry name" value="alpha/beta-Hydrolases"/>
    <property type="match status" value="1"/>
</dbReference>
<dbReference type="PANTHER" id="PTHR42977">
    <property type="entry name" value="HYDROLASE-RELATED"/>
    <property type="match status" value="1"/>
</dbReference>
<sequence>MQEVRLSDSQPHFACVRWFPWPSSPRCWLLWGPPWGPPTSTSTLVMIGDPPVVRTPDERFATLPQLGYPWTPRYLQMKHQGNQFLRVHYIDEGPRDASETLLLLHGTPAWSYLYRKTIPTLLAAGYRVVAIDHIGFGRSDKLTDPAAYTHELHVATVVNTVRDLDLKGVTLVGHDLGGPTGLSALSRDSGRYRRVVLLNTWLPQGDMFSSLSSIKEHLPYLSFRGLTQVLGRNVPIETVFSVATQSSAAELQGYVAPYPSSLYKAGPSRWPLLIPTSSSDPMGVENRRVAAFLEGWGGPALVAYSDREVFTLPGRDLFRRLLPRACTATVNDAGHFLQEDQGPAVAKLIVQFIHGQC</sequence>
<dbReference type="Proteomes" id="UP000283509">
    <property type="component" value="Unassembled WGS sequence"/>
</dbReference>
<evidence type="ECO:0000313" key="3">
    <source>
        <dbReference type="EMBL" id="ROT75797.1"/>
    </source>
</evidence>
<reference evidence="3 4" key="2">
    <citation type="submission" date="2019-01" db="EMBL/GenBank/DDBJ databases">
        <title>The decoding of complex shrimp genome reveals the adaptation for benthos swimmer, frequently molting mechanism and breeding impact on genome.</title>
        <authorList>
            <person name="Sun Y."/>
            <person name="Gao Y."/>
            <person name="Yu Y."/>
        </authorList>
    </citation>
    <scope>NUCLEOTIDE SEQUENCE [LARGE SCALE GENOMIC DNA]</scope>
    <source>
        <tissue evidence="3">Muscle</tissue>
    </source>
</reference>
<gene>
    <name evidence="3" type="ORF">C7M84_005664</name>
</gene>
<dbReference type="InterPro" id="IPR029058">
    <property type="entry name" value="AB_hydrolase_fold"/>
</dbReference>
<keyword evidence="4" id="KW-1185">Reference proteome</keyword>
<accession>A0A423THF0</accession>
<organism evidence="3 4">
    <name type="scientific">Penaeus vannamei</name>
    <name type="common">Whiteleg shrimp</name>
    <name type="synonym">Litopenaeus vannamei</name>
    <dbReference type="NCBI Taxonomy" id="6689"/>
    <lineage>
        <taxon>Eukaryota</taxon>
        <taxon>Metazoa</taxon>
        <taxon>Ecdysozoa</taxon>
        <taxon>Arthropoda</taxon>
        <taxon>Crustacea</taxon>
        <taxon>Multicrustacea</taxon>
        <taxon>Malacostraca</taxon>
        <taxon>Eumalacostraca</taxon>
        <taxon>Eucarida</taxon>
        <taxon>Decapoda</taxon>
        <taxon>Dendrobranchiata</taxon>
        <taxon>Penaeoidea</taxon>
        <taxon>Penaeidae</taxon>
        <taxon>Penaeus</taxon>
    </lineage>
</organism>
<evidence type="ECO:0000256" key="1">
    <source>
        <dbReference type="ARBA" id="ARBA00022801"/>
    </source>
</evidence>
<name>A0A423THF0_PENVA</name>
<protein>
    <submittedName>
        <fullName evidence="3">Haloalkane dehalogenase</fullName>
    </submittedName>
</protein>
<dbReference type="AlphaFoldDB" id="A0A423THF0"/>
<dbReference type="InterPro" id="IPR000073">
    <property type="entry name" value="AB_hydrolase_1"/>
</dbReference>
<dbReference type="PRINTS" id="PR00412">
    <property type="entry name" value="EPOXHYDRLASE"/>
</dbReference>
<evidence type="ECO:0000259" key="2">
    <source>
        <dbReference type="Pfam" id="PF00561"/>
    </source>
</evidence>
<proteinExistence type="predicted"/>
<dbReference type="Gene3D" id="3.40.50.1820">
    <property type="entry name" value="alpha/beta hydrolase"/>
    <property type="match status" value="1"/>
</dbReference>
<dbReference type="EMBL" id="QCYY01001733">
    <property type="protein sequence ID" value="ROT75797.1"/>
    <property type="molecule type" value="Genomic_DNA"/>
</dbReference>
<dbReference type="OrthoDB" id="408373at2759"/>
<dbReference type="GO" id="GO:0004301">
    <property type="term" value="F:epoxide hydrolase activity"/>
    <property type="evidence" value="ECO:0007669"/>
    <property type="project" value="TreeGrafter"/>
</dbReference>
<keyword evidence="1" id="KW-0378">Hydrolase</keyword>
<reference evidence="3 4" key="1">
    <citation type="submission" date="2018-04" db="EMBL/GenBank/DDBJ databases">
        <authorList>
            <person name="Zhang X."/>
            <person name="Yuan J."/>
            <person name="Li F."/>
            <person name="Xiang J."/>
        </authorList>
    </citation>
    <scope>NUCLEOTIDE SEQUENCE [LARGE SCALE GENOMIC DNA]</scope>
    <source>
        <tissue evidence="3">Muscle</tissue>
    </source>
</reference>
<dbReference type="PANTHER" id="PTHR42977:SF3">
    <property type="entry name" value="AB HYDROLASE-1 DOMAIN-CONTAINING PROTEIN"/>
    <property type="match status" value="1"/>
</dbReference>
<dbReference type="InterPro" id="IPR000639">
    <property type="entry name" value="Epox_hydrolase-like"/>
</dbReference>
<dbReference type="Pfam" id="PF00561">
    <property type="entry name" value="Abhydrolase_1"/>
    <property type="match status" value="1"/>
</dbReference>
<dbReference type="STRING" id="6689.A0A423THF0"/>